<evidence type="ECO:0000256" key="5">
    <source>
        <dbReference type="ARBA" id="ARBA00022723"/>
    </source>
</evidence>
<gene>
    <name evidence="8" type="ORF">GWI33_009945</name>
</gene>
<organism evidence="8 9">
    <name type="scientific">Rhynchophorus ferrugineus</name>
    <name type="common">Red palm weevil</name>
    <name type="synonym">Curculio ferrugineus</name>
    <dbReference type="NCBI Taxonomy" id="354439"/>
    <lineage>
        <taxon>Eukaryota</taxon>
        <taxon>Metazoa</taxon>
        <taxon>Ecdysozoa</taxon>
        <taxon>Arthropoda</taxon>
        <taxon>Hexapoda</taxon>
        <taxon>Insecta</taxon>
        <taxon>Pterygota</taxon>
        <taxon>Neoptera</taxon>
        <taxon>Endopterygota</taxon>
        <taxon>Coleoptera</taxon>
        <taxon>Polyphaga</taxon>
        <taxon>Cucujiformia</taxon>
        <taxon>Curculionidae</taxon>
        <taxon>Dryophthorinae</taxon>
        <taxon>Rhynchophorus</taxon>
    </lineage>
</organism>
<evidence type="ECO:0000256" key="1">
    <source>
        <dbReference type="ARBA" id="ARBA00001946"/>
    </source>
</evidence>
<proteinExistence type="inferred from homology"/>
<comment type="caution">
    <text evidence="8">The sequence shown here is derived from an EMBL/GenBank/DDBJ whole genome shotgun (WGS) entry which is preliminary data.</text>
</comment>
<dbReference type="EC" id="3.6.1.1" evidence="3"/>
<accession>A0A834I8T7</accession>
<evidence type="ECO:0000256" key="4">
    <source>
        <dbReference type="ARBA" id="ARBA00022490"/>
    </source>
</evidence>
<evidence type="ECO:0000313" key="8">
    <source>
        <dbReference type="EMBL" id="KAF7276662.1"/>
    </source>
</evidence>
<sequence>MSYNNIPAGKDAPNDIYVIIEIPANAAPIKYEIDKDSDALFVDRFLGTAMFYPANYGYVPNTLSEDGDPLDVLVVTPYPVAAGSVIRCRPVGKLNMEDDGGIDAKLIAVPHEKLSPLYKDVQEYTDLPQLLISQIVNFFTHYKDLEPGKWVKISGWENADVAKAEVLKAIDAAKK</sequence>
<dbReference type="NCBIfam" id="NF002317">
    <property type="entry name" value="PRK01250.1"/>
    <property type="match status" value="1"/>
</dbReference>
<keyword evidence="5" id="KW-0479">Metal-binding</keyword>
<dbReference type="GO" id="GO:0005737">
    <property type="term" value="C:cytoplasm"/>
    <property type="evidence" value="ECO:0007669"/>
    <property type="project" value="InterPro"/>
</dbReference>
<keyword evidence="9" id="KW-1185">Reference proteome</keyword>
<evidence type="ECO:0000313" key="9">
    <source>
        <dbReference type="Proteomes" id="UP000625711"/>
    </source>
</evidence>
<dbReference type="FunFam" id="3.90.80.10:FF:000001">
    <property type="entry name" value="Inorganic pyrophosphatase"/>
    <property type="match status" value="1"/>
</dbReference>
<dbReference type="InterPro" id="IPR008162">
    <property type="entry name" value="Pyrophosphatase"/>
</dbReference>
<dbReference type="EMBL" id="JAACXV010005987">
    <property type="protein sequence ID" value="KAF7276662.1"/>
    <property type="molecule type" value="Genomic_DNA"/>
</dbReference>
<dbReference type="AlphaFoldDB" id="A0A834I8T7"/>
<dbReference type="InterPro" id="IPR036649">
    <property type="entry name" value="Pyrophosphatase_sf"/>
</dbReference>
<comment type="similarity">
    <text evidence="2">Belongs to the PPase family.</text>
</comment>
<keyword evidence="7" id="KW-0460">Magnesium</keyword>
<evidence type="ECO:0000256" key="6">
    <source>
        <dbReference type="ARBA" id="ARBA00022801"/>
    </source>
</evidence>
<protein>
    <recommendedName>
        <fullName evidence="3">inorganic diphosphatase</fullName>
        <ecNumber evidence="3">3.6.1.1</ecNumber>
    </recommendedName>
</protein>
<dbReference type="PANTHER" id="PTHR10286">
    <property type="entry name" value="INORGANIC PYROPHOSPHATASE"/>
    <property type="match status" value="1"/>
</dbReference>
<evidence type="ECO:0000256" key="7">
    <source>
        <dbReference type="ARBA" id="ARBA00022842"/>
    </source>
</evidence>
<dbReference type="Gene3D" id="3.90.80.10">
    <property type="entry name" value="Inorganic pyrophosphatase"/>
    <property type="match status" value="1"/>
</dbReference>
<dbReference type="Proteomes" id="UP000625711">
    <property type="component" value="Unassembled WGS sequence"/>
</dbReference>
<dbReference type="GO" id="GO:0000287">
    <property type="term" value="F:magnesium ion binding"/>
    <property type="evidence" value="ECO:0007669"/>
    <property type="project" value="InterPro"/>
</dbReference>
<dbReference type="OrthoDB" id="1608002at2759"/>
<comment type="cofactor">
    <cofactor evidence="1">
        <name>Mg(2+)</name>
        <dbReference type="ChEBI" id="CHEBI:18420"/>
    </cofactor>
</comment>
<keyword evidence="6" id="KW-0378">Hydrolase</keyword>
<dbReference type="PROSITE" id="PS00387">
    <property type="entry name" value="PPASE"/>
    <property type="match status" value="1"/>
</dbReference>
<evidence type="ECO:0000256" key="3">
    <source>
        <dbReference type="ARBA" id="ARBA00012146"/>
    </source>
</evidence>
<reference evidence="8" key="1">
    <citation type="submission" date="2020-08" db="EMBL/GenBank/DDBJ databases">
        <title>Genome sequencing and assembly of the red palm weevil Rhynchophorus ferrugineus.</title>
        <authorList>
            <person name="Dias G.B."/>
            <person name="Bergman C.M."/>
            <person name="Manee M."/>
        </authorList>
    </citation>
    <scope>NUCLEOTIDE SEQUENCE</scope>
    <source>
        <strain evidence="8">AA-2017</strain>
        <tissue evidence="8">Whole larva</tissue>
    </source>
</reference>
<evidence type="ECO:0000256" key="2">
    <source>
        <dbReference type="ARBA" id="ARBA00006220"/>
    </source>
</evidence>
<dbReference type="Pfam" id="PF00719">
    <property type="entry name" value="Pyrophosphatase"/>
    <property type="match status" value="1"/>
</dbReference>
<dbReference type="CDD" id="cd00412">
    <property type="entry name" value="pyrophosphatase"/>
    <property type="match status" value="1"/>
</dbReference>
<dbReference type="GO" id="GO:0004427">
    <property type="term" value="F:inorganic diphosphate phosphatase activity"/>
    <property type="evidence" value="ECO:0007669"/>
    <property type="project" value="UniProtKB-EC"/>
</dbReference>
<dbReference type="SUPFAM" id="SSF50324">
    <property type="entry name" value="Inorganic pyrophosphatase"/>
    <property type="match status" value="1"/>
</dbReference>
<name>A0A834I8T7_RHYFE</name>
<keyword evidence="4" id="KW-0963">Cytoplasm</keyword>
<dbReference type="HAMAP" id="MF_00209">
    <property type="entry name" value="Inorganic_PPase"/>
    <property type="match status" value="1"/>
</dbReference>
<dbReference type="GO" id="GO:0006796">
    <property type="term" value="P:phosphate-containing compound metabolic process"/>
    <property type="evidence" value="ECO:0007669"/>
    <property type="project" value="InterPro"/>
</dbReference>